<dbReference type="SUPFAM" id="SSF47789">
    <property type="entry name" value="C-terminal domain of RNA polymerase alpha subunit"/>
    <property type="match status" value="1"/>
</dbReference>
<comment type="caution">
    <text evidence="2">The sequence shown here is derived from an EMBL/GenBank/DDBJ whole genome shotgun (WGS) entry which is preliminary data.</text>
</comment>
<protein>
    <submittedName>
        <fullName evidence="2">DNA-directed RNA polymerase alpha subunit</fullName>
    </submittedName>
</protein>
<dbReference type="GO" id="GO:0003677">
    <property type="term" value="F:DNA binding"/>
    <property type="evidence" value="ECO:0007669"/>
    <property type="project" value="InterPro"/>
</dbReference>
<keyword evidence="3" id="KW-1185">Reference proteome</keyword>
<evidence type="ECO:0000259" key="1">
    <source>
        <dbReference type="Pfam" id="PF03118"/>
    </source>
</evidence>
<dbReference type="OrthoDB" id="7950977at2"/>
<dbReference type="GeneID" id="93103368"/>
<name>A0A7W6MY02_9BACT</name>
<dbReference type="Proteomes" id="UP000546007">
    <property type="component" value="Unassembled WGS sequence"/>
</dbReference>
<evidence type="ECO:0000313" key="2">
    <source>
        <dbReference type="EMBL" id="MBB4025416.1"/>
    </source>
</evidence>
<dbReference type="AlphaFoldDB" id="A0A7W6MY02"/>
<accession>A0A7W6MY02</accession>
<dbReference type="EMBL" id="JACIES010000002">
    <property type="protein sequence ID" value="MBB4025416.1"/>
    <property type="molecule type" value="Genomic_DNA"/>
</dbReference>
<dbReference type="Pfam" id="PF03118">
    <property type="entry name" value="RNA_pol_A_CTD"/>
    <property type="match status" value="1"/>
</dbReference>
<sequence length="108" mass="12305">MEKDKINRLIKILNEAKEIIAELEGYATKKEKQAKTIEQILATNIREFGFSTRAMSVLLMAEIKTVKDITKYTKYEIQNLRSCGRVSANEIEAKLNAVGIKLAQEEED</sequence>
<proteinExistence type="predicted"/>
<dbReference type="GO" id="GO:0000428">
    <property type="term" value="C:DNA-directed RNA polymerase complex"/>
    <property type="evidence" value="ECO:0007669"/>
    <property type="project" value="UniProtKB-KW"/>
</dbReference>
<dbReference type="Gene3D" id="1.10.150.20">
    <property type="entry name" value="5' to 3' exonuclease, C-terminal subdomain"/>
    <property type="match status" value="1"/>
</dbReference>
<keyword evidence="2" id="KW-0240">DNA-directed RNA polymerase</keyword>
<reference evidence="2 3" key="1">
    <citation type="submission" date="2020-08" db="EMBL/GenBank/DDBJ databases">
        <title>Genomic Encyclopedia of Type Strains, Phase IV (KMG-IV): sequencing the most valuable type-strain genomes for metagenomic binning, comparative biology and taxonomic classification.</title>
        <authorList>
            <person name="Goeker M."/>
        </authorList>
    </citation>
    <scope>NUCLEOTIDE SEQUENCE [LARGE SCALE GENOMIC DNA]</scope>
    <source>
        <strain evidence="2 3">DSM 105721</strain>
    </source>
</reference>
<keyword evidence="2" id="KW-0804">Transcription</keyword>
<dbReference type="InterPro" id="IPR011260">
    <property type="entry name" value="RNAP_asu_C"/>
</dbReference>
<dbReference type="RefSeq" id="WP_124318353.1">
    <property type="nucleotide sequence ID" value="NZ_AP028155.1"/>
</dbReference>
<gene>
    <name evidence="2" type="ORF">GGR14_001188</name>
</gene>
<dbReference type="GO" id="GO:0006351">
    <property type="term" value="P:DNA-templated transcription"/>
    <property type="evidence" value="ECO:0007669"/>
    <property type="project" value="InterPro"/>
</dbReference>
<feature type="domain" description="RNA polymerase alpha subunit C-terminal" evidence="1">
    <location>
        <begin position="33"/>
        <end position="96"/>
    </location>
</feature>
<organism evidence="2 3">
    <name type="scientific">Butyricimonas faecihominis</name>
    <dbReference type="NCBI Taxonomy" id="1472416"/>
    <lineage>
        <taxon>Bacteria</taxon>
        <taxon>Pseudomonadati</taxon>
        <taxon>Bacteroidota</taxon>
        <taxon>Bacteroidia</taxon>
        <taxon>Bacteroidales</taxon>
        <taxon>Odoribacteraceae</taxon>
        <taxon>Butyricimonas</taxon>
    </lineage>
</organism>
<evidence type="ECO:0000313" key="3">
    <source>
        <dbReference type="Proteomes" id="UP000546007"/>
    </source>
</evidence>
<dbReference type="GO" id="GO:0003899">
    <property type="term" value="F:DNA-directed RNA polymerase activity"/>
    <property type="evidence" value="ECO:0007669"/>
    <property type="project" value="InterPro"/>
</dbReference>